<evidence type="ECO:0000256" key="3">
    <source>
        <dbReference type="ARBA" id="ARBA00017473"/>
    </source>
</evidence>
<dbReference type="PANTHER" id="PTHR43527">
    <property type="entry name" value="4-DIPHOSPHOCYTIDYL-2-C-METHYL-D-ERYTHRITOL KINASE, CHLOROPLASTIC"/>
    <property type="match status" value="1"/>
</dbReference>
<dbReference type="InterPro" id="IPR004424">
    <property type="entry name" value="IspE"/>
</dbReference>
<dbReference type="InterPro" id="IPR020568">
    <property type="entry name" value="Ribosomal_Su5_D2-typ_SF"/>
</dbReference>
<dbReference type="PIRSF" id="PIRSF010376">
    <property type="entry name" value="IspE"/>
    <property type="match status" value="1"/>
</dbReference>
<dbReference type="HAMAP" id="MF_00061">
    <property type="entry name" value="IspE"/>
    <property type="match status" value="1"/>
</dbReference>
<organism evidence="13 14">
    <name type="scientific">Parashewanella curva</name>
    <dbReference type="NCBI Taxonomy" id="2338552"/>
    <lineage>
        <taxon>Bacteria</taxon>
        <taxon>Pseudomonadati</taxon>
        <taxon>Pseudomonadota</taxon>
        <taxon>Gammaproteobacteria</taxon>
        <taxon>Alteromonadales</taxon>
        <taxon>Shewanellaceae</taxon>
        <taxon>Parashewanella</taxon>
    </lineage>
</organism>
<dbReference type="InterPro" id="IPR036554">
    <property type="entry name" value="GHMP_kinase_C_sf"/>
</dbReference>
<keyword evidence="4 10" id="KW-0808">Transferase</keyword>
<dbReference type="GO" id="GO:0050515">
    <property type="term" value="F:4-(cytidine 5'-diphospho)-2-C-methyl-D-erythritol kinase activity"/>
    <property type="evidence" value="ECO:0007669"/>
    <property type="project" value="UniProtKB-UniRule"/>
</dbReference>
<feature type="domain" description="GHMP kinase C-terminal" evidence="12">
    <location>
        <begin position="196"/>
        <end position="259"/>
    </location>
</feature>
<evidence type="ECO:0000256" key="10">
    <source>
        <dbReference type="HAMAP-Rule" id="MF_00061"/>
    </source>
</evidence>
<name>A0A3L8PY06_9GAMM</name>
<keyword evidence="5 10" id="KW-0547">Nucleotide-binding</keyword>
<evidence type="ECO:0000313" key="14">
    <source>
        <dbReference type="Proteomes" id="UP000281474"/>
    </source>
</evidence>
<dbReference type="UniPathway" id="UPA00056">
    <property type="reaction ID" value="UER00094"/>
</dbReference>
<evidence type="ECO:0000256" key="7">
    <source>
        <dbReference type="ARBA" id="ARBA00022840"/>
    </source>
</evidence>
<keyword evidence="7 10" id="KW-0067">ATP-binding</keyword>
<comment type="caution">
    <text evidence="13">The sequence shown here is derived from an EMBL/GenBank/DDBJ whole genome shotgun (WGS) entry which is preliminary data.</text>
</comment>
<feature type="active site" evidence="10">
    <location>
        <position position="138"/>
    </location>
</feature>
<comment type="function">
    <text evidence="10">Catalyzes the phosphorylation of the position 2 hydroxy group of 4-diphosphocytidyl-2C-methyl-D-erythritol.</text>
</comment>
<protein>
    <recommendedName>
        <fullName evidence="3 10">4-diphosphocytidyl-2-C-methyl-D-erythritol kinase</fullName>
        <shortName evidence="10">CMK</shortName>
        <ecNumber evidence="2 10">2.7.1.148</ecNumber>
    </recommendedName>
    <alternativeName>
        <fullName evidence="9 10">4-(cytidine-5'-diphospho)-2-C-methyl-D-erythritol kinase</fullName>
    </alternativeName>
</protein>
<comment type="pathway">
    <text evidence="10">Isoprenoid biosynthesis; isopentenyl diphosphate biosynthesis via DXP pathway; isopentenyl diphosphate from 1-deoxy-D-xylulose 5-phosphate: step 3/6.</text>
</comment>
<dbReference type="Pfam" id="PF08544">
    <property type="entry name" value="GHMP_kinases_C"/>
    <property type="match status" value="1"/>
</dbReference>
<dbReference type="Gene3D" id="3.30.70.890">
    <property type="entry name" value="GHMP kinase, C-terminal domain"/>
    <property type="match status" value="1"/>
</dbReference>
<evidence type="ECO:0000256" key="8">
    <source>
        <dbReference type="ARBA" id="ARBA00023229"/>
    </source>
</evidence>
<dbReference type="SUPFAM" id="SSF55060">
    <property type="entry name" value="GHMP Kinase, C-terminal domain"/>
    <property type="match status" value="1"/>
</dbReference>
<gene>
    <name evidence="10" type="primary">ispE</name>
    <name evidence="13" type="ORF">D5018_08130</name>
</gene>
<dbReference type="SUPFAM" id="SSF54211">
    <property type="entry name" value="Ribosomal protein S5 domain 2-like"/>
    <property type="match status" value="1"/>
</dbReference>
<dbReference type="RefSeq" id="WP_121838508.1">
    <property type="nucleotide sequence ID" value="NZ_ML014768.1"/>
</dbReference>
<evidence type="ECO:0000256" key="2">
    <source>
        <dbReference type="ARBA" id="ARBA00012052"/>
    </source>
</evidence>
<feature type="binding site" evidence="10">
    <location>
        <begin position="96"/>
        <end position="106"/>
    </location>
    <ligand>
        <name>ATP</name>
        <dbReference type="ChEBI" id="CHEBI:30616"/>
    </ligand>
</feature>
<feature type="active site" evidence="10">
    <location>
        <position position="12"/>
    </location>
</feature>
<dbReference type="NCBIfam" id="NF011202">
    <property type="entry name" value="PRK14608.1"/>
    <property type="match status" value="1"/>
</dbReference>
<dbReference type="AlphaFoldDB" id="A0A3L8PY06"/>
<dbReference type="Gene3D" id="3.30.230.10">
    <property type="match status" value="1"/>
</dbReference>
<dbReference type="PANTHER" id="PTHR43527:SF2">
    <property type="entry name" value="4-DIPHOSPHOCYTIDYL-2-C-METHYL-D-ERYTHRITOL KINASE, CHLOROPLASTIC"/>
    <property type="match status" value="1"/>
</dbReference>
<comment type="catalytic activity">
    <reaction evidence="10">
        <text>4-CDP-2-C-methyl-D-erythritol + ATP = 4-CDP-2-C-methyl-D-erythritol 2-phosphate + ADP + H(+)</text>
        <dbReference type="Rhea" id="RHEA:18437"/>
        <dbReference type="ChEBI" id="CHEBI:15378"/>
        <dbReference type="ChEBI" id="CHEBI:30616"/>
        <dbReference type="ChEBI" id="CHEBI:57823"/>
        <dbReference type="ChEBI" id="CHEBI:57919"/>
        <dbReference type="ChEBI" id="CHEBI:456216"/>
        <dbReference type="EC" id="2.7.1.148"/>
    </reaction>
</comment>
<evidence type="ECO:0000256" key="5">
    <source>
        <dbReference type="ARBA" id="ARBA00022741"/>
    </source>
</evidence>
<evidence type="ECO:0000259" key="12">
    <source>
        <dbReference type="Pfam" id="PF08544"/>
    </source>
</evidence>
<dbReference type="InterPro" id="IPR014721">
    <property type="entry name" value="Ribsml_uS5_D2-typ_fold_subgr"/>
</dbReference>
<evidence type="ECO:0000256" key="9">
    <source>
        <dbReference type="ARBA" id="ARBA00032554"/>
    </source>
</evidence>
<dbReference type="GO" id="GO:0019288">
    <property type="term" value="P:isopentenyl diphosphate biosynthetic process, methylerythritol 4-phosphate pathway"/>
    <property type="evidence" value="ECO:0007669"/>
    <property type="project" value="UniProtKB-UniRule"/>
</dbReference>
<evidence type="ECO:0000313" key="13">
    <source>
        <dbReference type="EMBL" id="RLV60221.1"/>
    </source>
</evidence>
<proteinExistence type="inferred from homology"/>
<evidence type="ECO:0000256" key="6">
    <source>
        <dbReference type="ARBA" id="ARBA00022777"/>
    </source>
</evidence>
<keyword evidence="8 10" id="KW-0414">Isoprene biosynthesis</keyword>
<dbReference type="GO" id="GO:0005524">
    <property type="term" value="F:ATP binding"/>
    <property type="evidence" value="ECO:0007669"/>
    <property type="project" value="UniProtKB-UniRule"/>
</dbReference>
<evidence type="ECO:0000256" key="1">
    <source>
        <dbReference type="ARBA" id="ARBA00009684"/>
    </source>
</evidence>
<evidence type="ECO:0000256" key="4">
    <source>
        <dbReference type="ARBA" id="ARBA00022679"/>
    </source>
</evidence>
<dbReference type="EC" id="2.7.1.148" evidence="2 10"/>
<dbReference type="GO" id="GO:0016114">
    <property type="term" value="P:terpenoid biosynthetic process"/>
    <property type="evidence" value="ECO:0007669"/>
    <property type="project" value="UniProtKB-UniRule"/>
</dbReference>
<comment type="similarity">
    <text evidence="1 10">Belongs to the GHMP kinase family. IspE subfamily.</text>
</comment>
<dbReference type="InterPro" id="IPR013750">
    <property type="entry name" value="GHMP_kinase_C_dom"/>
</dbReference>
<dbReference type="InterPro" id="IPR006204">
    <property type="entry name" value="GHMP_kinase_N_dom"/>
</dbReference>
<dbReference type="Pfam" id="PF00288">
    <property type="entry name" value="GHMP_kinases_N"/>
    <property type="match status" value="1"/>
</dbReference>
<dbReference type="Proteomes" id="UP000281474">
    <property type="component" value="Unassembled WGS sequence"/>
</dbReference>
<keyword evidence="6 10" id="KW-0418">Kinase</keyword>
<dbReference type="OrthoDB" id="9809438at2"/>
<dbReference type="NCBIfam" id="TIGR00154">
    <property type="entry name" value="ispE"/>
    <property type="match status" value="1"/>
</dbReference>
<accession>A0A3L8PY06</accession>
<sequence length="283" mass="30815">MQYPNRWPAPAKLNLFLHINGRRPDGYHELQTLFQFIDACDYLTFKLTDAPNLVLHSELNSVVDPSDNLILKAAKLLKQHANYSGGAEIFLEKNLPMGGGIGGGSSNAATTLVALNALWKTGLSVDELAKLGVKLGADVPVFIRGLAAFAEGVGEQLTPVDLPEKYYLVITPEVHVSTAKVFSHPDLPRNTPKLTLATLMKNSWQNDCQSLVAEQHPQVAKALDWLVEYAPSRMTGTGACVFGEFEDKQQALKVLSQLPTDLSGFVAQGLNQSPLIELIAKQN</sequence>
<reference evidence="13 14" key="1">
    <citation type="submission" date="2018-09" db="EMBL/GenBank/DDBJ databases">
        <title>Phylogeny of the Shewanellaceae, and recommendation for two new genera, Pseudoshewanella and Parashewanella.</title>
        <authorList>
            <person name="Wang G."/>
        </authorList>
    </citation>
    <scope>NUCLEOTIDE SEQUENCE [LARGE SCALE GENOMIC DNA]</scope>
    <source>
        <strain evidence="13 14">C51</strain>
    </source>
</reference>
<keyword evidence="14" id="KW-1185">Reference proteome</keyword>
<evidence type="ECO:0000259" key="11">
    <source>
        <dbReference type="Pfam" id="PF00288"/>
    </source>
</evidence>
<dbReference type="EMBL" id="QZEI01000019">
    <property type="protein sequence ID" value="RLV60221.1"/>
    <property type="molecule type" value="Genomic_DNA"/>
</dbReference>
<feature type="domain" description="GHMP kinase N-terminal" evidence="11">
    <location>
        <begin position="68"/>
        <end position="145"/>
    </location>
</feature>